<dbReference type="SMART" id="SM00044">
    <property type="entry name" value="CYCc"/>
    <property type="match status" value="1"/>
</dbReference>
<accession>A0A672ZI28</accession>
<keyword evidence="7 18" id="KW-1133">Transmembrane helix</keyword>
<keyword evidence="9 18" id="KW-0472">Membrane</keyword>
<evidence type="ECO:0000256" key="18">
    <source>
        <dbReference type="SAM" id="Phobius"/>
    </source>
</evidence>
<keyword evidence="13 16" id="KW-0141">cGMP biosynthesis</keyword>
<dbReference type="SUPFAM" id="SSF55073">
    <property type="entry name" value="Nucleotide cyclase"/>
    <property type="match status" value="1"/>
</dbReference>
<dbReference type="GO" id="GO:0005789">
    <property type="term" value="C:endoplasmic reticulum membrane"/>
    <property type="evidence" value="ECO:0007669"/>
    <property type="project" value="UniProtKB-SubCell"/>
</dbReference>
<dbReference type="InterPro" id="IPR028082">
    <property type="entry name" value="Peripla_BP_I"/>
</dbReference>
<keyword evidence="22" id="KW-1185">Reference proteome</keyword>
<evidence type="ECO:0000256" key="9">
    <source>
        <dbReference type="ARBA" id="ARBA00023136"/>
    </source>
</evidence>
<keyword evidence="3" id="KW-1003">Cell membrane</keyword>
<dbReference type="PROSITE" id="PS00452">
    <property type="entry name" value="GUANYLATE_CYCLASE_1"/>
    <property type="match status" value="1"/>
</dbReference>
<protein>
    <recommendedName>
        <fullName evidence="16">Guanylate cyclase</fullName>
        <ecNumber evidence="16">4.6.1.2</ecNumber>
    </recommendedName>
</protein>
<dbReference type="InterPro" id="IPR029787">
    <property type="entry name" value="Nucleotide_cyclase"/>
</dbReference>
<dbReference type="CDD" id="cd07302">
    <property type="entry name" value="CHD"/>
    <property type="match status" value="1"/>
</dbReference>
<dbReference type="GO" id="GO:0005886">
    <property type="term" value="C:plasma membrane"/>
    <property type="evidence" value="ECO:0007669"/>
    <property type="project" value="UniProtKB-SubCell"/>
</dbReference>
<dbReference type="Gene3D" id="3.40.50.2300">
    <property type="match status" value="2"/>
</dbReference>
<dbReference type="AlphaFoldDB" id="A0A672ZI28"/>
<dbReference type="FunFam" id="3.30.70.1230:FF:000015">
    <property type="entry name" value="Guanylate cyclase"/>
    <property type="match status" value="1"/>
</dbReference>
<evidence type="ECO:0000256" key="11">
    <source>
        <dbReference type="ARBA" id="ARBA00023180"/>
    </source>
</evidence>
<dbReference type="Ensembl" id="ENSSORT00005016923.1">
    <property type="protein sequence ID" value="ENSSORP00005016414.1"/>
    <property type="gene ID" value="ENSSORG00005007375.1"/>
</dbReference>
<comment type="similarity">
    <text evidence="15">Belongs to the adenylyl cyclase class-4/guanylyl cyclase family.</text>
</comment>
<evidence type="ECO:0000313" key="22">
    <source>
        <dbReference type="Proteomes" id="UP000472271"/>
    </source>
</evidence>
<evidence type="ECO:0000256" key="13">
    <source>
        <dbReference type="ARBA" id="ARBA00023293"/>
    </source>
</evidence>
<dbReference type="Proteomes" id="UP000472271">
    <property type="component" value="Chromosome 8"/>
</dbReference>
<keyword evidence="6" id="KW-0256">Endoplasmic reticulum</keyword>
<dbReference type="SUPFAM" id="SSF53822">
    <property type="entry name" value="Periplasmic binding protein-like I"/>
    <property type="match status" value="1"/>
</dbReference>
<dbReference type="GO" id="GO:0007168">
    <property type="term" value="P:receptor guanylyl cyclase signaling pathway"/>
    <property type="evidence" value="ECO:0007669"/>
    <property type="project" value="TreeGrafter"/>
</dbReference>
<dbReference type="GO" id="GO:0035556">
    <property type="term" value="P:intracellular signal transduction"/>
    <property type="evidence" value="ECO:0007669"/>
    <property type="project" value="InterPro"/>
</dbReference>
<evidence type="ECO:0000256" key="16">
    <source>
        <dbReference type="RuleBase" id="RU003431"/>
    </source>
</evidence>
<comment type="subcellular location">
    <subcellularLocation>
        <location evidence="2">Cell membrane</location>
        <topology evidence="2">Single-pass type I membrane protein</topology>
    </subcellularLocation>
    <subcellularLocation>
        <location evidence="1">Endoplasmic reticulum membrane</location>
        <topology evidence="1">Single-pass type I membrane protein</topology>
    </subcellularLocation>
</comment>
<gene>
    <name evidence="21" type="primary">gucy2ca</name>
</gene>
<dbReference type="GO" id="GO:0004383">
    <property type="term" value="F:guanylate cyclase activity"/>
    <property type="evidence" value="ECO:0007669"/>
    <property type="project" value="UniProtKB-EC"/>
</dbReference>
<name>A0A672ZI28_9TELE</name>
<dbReference type="Pfam" id="PF07714">
    <property type="entry name" value="PK_Tyr_Ser-Thr"/>
    <property type="match status" value="1"/>
</dbReference>
<keyword evidence="10" id="KW-0675">Receptor</keyword>
<evidence type="ECO:0000256" key="5">
    <source>
        <dbReference type="ARBA" id="ARBA00022741"/>
    </source>
</evidence>
<comment type="catalytic activity">
    <reaction evidence="14">
        <text>GTP = 3',5'-cyclic GMP + diphosphate</text>
        <dbReference type="Rhea" id="RHEA:13665"/>
        <dbReference type="ChEBI" id="CHEBI:33019"/>
        <dbReference type="ChEBI" id="CHEBI:37565"/>
        <dbReference type="ChEBI" id="CHEBI:57746"/>
        <dbReference type="EC" id="4.6.1.2"/>
    </reaction>
    <physiologicalReaction direction="left-to-right" evidence="14">
        <dbReference type="Rhea" id="RHEA:13666"/>
    </physiologicalReaction>
</comment>
<dbReference type="Gene3D" id="3.30.70.1230">
    <property type="entry name" value="Nucleotide cyclase"/>
    <property type="match status" value="1"/>
</dbReference>
<dbReference type="PANTHER" id="PTHR11920">
    <property type="entry name" value="GUANYLYL CYCLASE"/>
    <property type="match status" value="1"/>
</dbReference>
<evidence type="ECO:0000259" key="20">
    <source>
        <dbReference type="PROSITE" id="PS50125"/>
    </source>
</evidence>
<feature type="region of interest" description="Disordered" evidence="17">
    <location>
        <begin position="996"/>
        <end position="1034"/>
    </location>
</feature>
<dbReference type="InterPro" id="IPR001054">
    <property type="entry name" value="A/G_cyclase"/>
</dbReference>
<evidence type="ECO:0000256" key="6">
    <source>
        <dbReference type="ARBA" id="ARBA00022824"/>
    </source>
</evidence>
<feature type="transmembrane region" description="Helical" evidence="18">
    <location>
        <begin position="37"/>
        <end position="54"/>
    </location>
</feature>
<keyword evidence="12 15" id="KW-0456">Lyase</keyword>
<dbReference type="SUPFAM" id="SSF56112">
    <property type="entry name" value="Protein kinase-like (PK-like)"/>
    <property type="match status" value="1"/>
</dbReference>
<keyword evidence="8" id="KW-0342">GTP-binding</keyword>
<dbReference type="FunFam" id="1.10.510.10:FF:000364">
    <property type="entry name" value="Guanylate cyclase"/>
    <property type="match status" value="1"/>
</dbReference>
<dbReference type="GO" id="GO:0004016">
    <property type="term" value="F:adenylate cyclase activity"/>
    <property type="evidence" value="ECO:0007669"/>
    <property type="project" value="TreeGrafter"/>
</dbReference>
<feature type="domain" description="Protein kinase" evidence="19">
    <location>
        <begin position="430"/>
        <end position="695"/>
    </location>
</feature>
<evidence type="ECO:0000256" key="4">
    <source>
        <dbReference type="ARBA" id="ARBA00022692"/>
    </source>
</evidence>
<dbReference type="GO" id="GO:0005524">
    <property type="term" value="F:ATP binding"/>
    <property type="evidence" value="ECO:0007669"/>
    <property type="project" value="InterPro"/>
</dbReference>
<keyword evidence="11" id="KW-0325">Glycoprotein</keyword>
<evidence type="ECO:0000256" key="15">
    <source>
        <dbReference type="RuleBase" id="RU000405"/>
    </source>
</evidence>
<evidence type="ECO:0000256" key="14">
    <source>
        <dbReference type="ARBA" id="ARBA00036920"/>
    </source>
</evidence>
<dbReference type="GO" id="GO:0005525">
    <property type="term" value="F:GTP binding"/>
    <property type="evidence" value="ECO:0007669"/>
    <property type="project" value="UniProtKB-KW"/>
</dbReference>
<evidence type="ECO:0000313" key="21">
    <source>
        <dbReference type="Ensembl" id="ENSSORP00005016414.1"/>
    </source>
</evidence>
<reference evidence="21" key="2">
    <citation type="submission" date="2025-08" db="UniProtKB">
        <authorList>
            <consortium name="Ensembl"/>
        </authorList>
    </citation>
    <scope>IDENTIFICATION</scope>
</reference>
<organism evidence="21 22">
    <name type="scientific">Sphaeramia orbicularis</name>
    <name type="common">orbiculate cardinalfish</name>
    <dbReference type="NCBI Taxonomy" id="375764"/>
    <lineage>
        <taxon>Eukaryota</taxon>
        <taxon>Metazoa</taxon>
        <taxon>Chordata</taxon>
        <taxon>Craniata</taxon>
        <taxon>Vertebrata</taxon>
        <taxon>Euteleostomi</taxon>
        <taxon>Actinopterygii</taxon>
        <taxon>Neopterygii</taxon>
        <taxon>Teleostei</taxon>
        <taxon>Neoteleostei</taxon>
        <taxon>Acanthomorphata</taxon>
        <taxon>Gobiaria</taxon>
        <taxon>Kurtiformes</taxon>
        <taxon>Apogonoidei</taxon>
        <taxon>Apogonidae</taxon>
        <taxon>Apogoninae</taxon>
        <taxon>Sphaeramia</taxon>
    </lineage>
</organism>
<reference evidence="21" key="3">
    <citation type="submission" date="2025-09" db="UniProtKB">
        <authorList>
            <consortium name="Ensembl"/>
        </authorList>
    </citation>
    <scope>IDENTIFICATION</scope>
</reference>
<feature type="domain" description="Guanylate cyclase" evidence="20">
    <location>
        <begin position="774"/>
        <end position="904"/>
    </location>
</feature>
<evidence type="ECO:0000259" key="19">
    <source>
        <dbReference type="PROSITE" id="PS50011"/>
    </source>
</evidence>
<dbReference type="InterPro" id="IPR000719">
    <property type="entry name" value="Prot_kinase_dom"/>
</dbReference>
<reference evidence="21" key="1">
    <citation type="submission" date="2019-06" db="EMBL/GenBank/DDBJ databases">
        <authorList>
            <consortium name="Wellcome Sanger Institute Data Sharing"/>
        </authorList>
    </citation>
    <scope>NUCLEOTIDE SEQUENCE [LARGE SCALE GENOMIC DNA]</scope>
</reference>
<keyword evidence="4 18" id="KW-0812">Transmembrane</keyword>
<evidence type="ECO:0000256" key="2">
    <source>
        <dbReference type="ARBA" id="ARBA00004251"/>
    </source>
</evidence>
<evidence type="ECO:0000256" key="3">
    <source>
        <dbReference type="ARBA" id="ARBA00022475"/>
    </source>
</evidence>
<dbReference type="GO" id="GO:0004672">
    <property type="term" value="F:protein kinase activity"/>
    <property type="evidence" value="ECO:0007669"/>
    <property type="project" value="InterPro"/>
</dbReference>
<dbReference type="InterPro" id="IPR050401">
    <property type="entry name" value="Cyclic_nucleotide_synthase"/>
</dbReference>
<proteinExistence type="inferred from homology"/>
<evidence type="ECO:0000256" key="10">
    <source>
        <dbReference type="ARBA" id="ARBA00023170"/>
    </source>
</evidence>
<dbReference type="InterPro" id="IPR001245">
    <property type="entry name" value="Ser-Thr/Tyr_kinase_cat_dom"/>
</dbReference>
<dbReference type="InterPro" id="IPR011009">
    <property type="entry name" value="Kinase-like_dom_sf"/>
</dbReference>
<keyword evidence="5" id="KW-0547">Nucleotide-binding</keyword>
<dbReference type="Gene3D" id="1.10.510.10">
    <property type="entry name" value="Transferase(Phosphotransferase) domain 1"/>
    <property type="match status" value="1"/>
</dbReference>
<sequence>MSFLLNQDYLKKFKELAELRTLLIVFRARNRLLPANLLRLFVLFIFNIINSYLLSMTQGLNFNLTANYNGFNTTVYNRQGCGSSSCEGVAILKKLHEKEEVGCVMLGPSCTYATFQLVDEEIGLKLSIPVISAGSFGLSCNYKPKLTRILPPARKISDLLLHFMNETLDPVKPHQWQQVNVYKKSTNASEDCFWYINALEAGSASFASNIERKMLRGEEELDLFISVFILCGGSNDIVSIKKEFGPIDPDIIFILLDIYNIMKENRLLIYLPSESFSLFIYFFQSNGQINDYVAGYHDGALLFGKVLRERMLSQRNKGSVDIPLSDNPFANVSFDGMGGHYVLDEYGDRDANFSIMYTSKATFEVRQLFIHSYFGTNIFFSCLFVQTQFLEKPTFDLPCFRLNVENNLYLNQPLCLQNRKERLMQKKWSHIEPHLIGPLDEKEVYLKIDEDKRKDSTYQTHRGRYDKKPVILKELKHTDGDFSEDQRIELNTLLRIDYYNLTKFYGTVKFEYGVFGVFELCQRGSLRYILNDRISYPDETFMDMEFKISVMYDIAKGMSYLHSSNIGVHGRLKSTNCVVDNRMVVKITDFGCHTILIPGRDLWTAPEHLRINGVSQKGDVYSYAIVAHEIVTRRCPFYTQFCSNRTEKIYRVQFPSERGIFRPDLNFDGLYMLIRNCWDEDPERRPDFKKIEMTLGKIFSNLHNQASETYMDNLIRRLQMYSKTLENLVAERTALYKAERDRADRLNFMLLPGPVVRSLKETGRVEPELFEEVTIYFSDIVGFTTLCHYSTPMEVVDMLNDIYKNFDSILDHHDVYKVETIGDAYMVASGLPKRNGDRHAVDIAHMALDILAFVGTFQLQHLPGIPLWIRIGVHSGPCAAGVVGNKMPRYCLFGDTVNTASRMESTGLPLRIHASQSTINILKRTNCKFEYEKRGETYLKGKGKEMTYWLTGVSGGRYNLPTPPTAENFQRLQQDLAEMIVSSLVKRGEGTEGFEKRKTLSTRVRRRDTNSSLQRDGPPEYFHLAVTDNPTTYL</sequence>
<dbReference type="PROSITE" id="PS50125">
    <property type="entry name" value="GUANYLATE_CYCLASE_2"/>
    <property type="match status" value="1"/>
</dbReference>
<dbReference type="Pfam" id="PF00211">
    <property type="entry name" value="Guanylate_cyc"/>
    <property type="match status" value="1"/>
</dbReference>
<dbReference type="PANTHER" id="PTHR11920:SF347">
    <property type="entry name" value="GUANYLYL CYCLASE C"/>
    <property type="match status" value="1"/>
</dbReference>
<evidence type="ECO:0000256" key="1">
    <source>
        <dbReference type="ARBA" id="ARBA00004115"/>
    </source>
</evidence>
<evidence type="ECO:0000256" key="17">
    <source>
        <dbReference type="SAM" id="MobiDB-lite"/>
    </source>
</evidence>
<dbReference type="InterPro" id="IPR018297">
    <property type="entry name" value="A/G_cyclase_CS"/>
</dbReference>
<dbReference type="GO" id="GO:0001653">
    <property type="term" value="F:peptide receptor activity"/>
    <property type="evidence" value="ECO:0007669"/>
    <property type="project" value="TreeGrafter"/>
</dbReference>
<evidence type="ECO:0000256" key="7">
    <source>
        <dbReference type="ARBA" id="ARBA00022989"/>
    </source>
</evidence>
<evidence type="ECO:0000256" key="8">
    <source>
        <dbReference type="ARBA" id="ARBA00023134"/>
    </source>
</evidence>
<evidence type="ECO:0000256" key="12">
    <source>
        <dbReference type="ARBA" id="ARBA00023239"/>
    </source>
</evidence>
<dbReference type="EC" id="4.6.1.2" evidence="16"/>
<dbReference type="PROSITE" id="PS50011">
    <property type="entry name" value="PROTEIN_KINASE_DOM"/>
    <property type="match status" value="1"/>
</dbReference>